<dbReference type="AlphaFoldDB" id="A0ABD2P9Q3"/>
<proteinExistence type="predicted"/>
<dbReference type="Pfam" id="PF01593">
    <property type="entry name" value="Amino_oxidase"/>
    <property type="match status" value="1"/>
</dbReference>
<dbReference type="PANTHER" id="PTHR10742">
    <property type="entry name" value="FLAVIN MONOAMINE OXIDASE"/>
    <property type="match status" value="1"/>
</dbReference>
<gene>
    <name evidence="3" type="ORF">HHI36_002168</name>
</gene>
<evidence type="ECO:0000256" key="1">
    <source>
        <dbReference type="SAM" id="SignalP"/>
    </source>
</evidence>
<feature type="chain" id="PRO_5044813853" description="Amine oxidase domain-containing protein" evidence="1">
    <location>
        <begin position="19"/>
        <end position="492"/>
    </location>
</feature>
<dbReference type="InterPro" id="IPR050281">
    <property type="entry name" value="Flavin_monoamine_oxidase"/>
</dbReference>
<name>A0ABD2P9Q3_9CUCU</name>
<feature type="signal peptide" evidence="1">
    <location>
        <begin position="1"/>
        <end position="18"/>
    </location>
</feature>
<dbReference type="InterPro" id="IPR002937">
    <property type="entry name" value="Amino_oxidase"/>
</dbReference>
<feature type="domain" description="Amine oxidase" evidence="2">
    <location>
        <begin position="29"/>
        <end position="485"/>
    </location>
</feature>
<accession>A0ABD2P9Q3</accession>
<keyword evidence="4" id="KW-1185">Reference proteome</keyword>
<protein>
    <recommendedName>
        <fullName evidence="2">Amine oxidase domain-containing protein</fullName>
    </recommendedName>
</protein>
<comment type="caution">
    <text evidence="3">The sequence shown here is derived from an EMBL/GenBank/DDBJ whole genome shotgun (WGS) entry which is preliminary data.</text>
</comment>
<dbReference type="Proteomes" id="UP001516400">
    <property type="component" value="Unassembled WGS sequence"/>
</dbReference>
<dbReference type="EMBL" id="JABFTP020000185">
    <property type="protein sequence ID" value="KAL3287703.1"/>
    <property type="molecule type" value="Genomic_DNA"/>
</dbReference>
<dbReference type="SUPFAM" id="SSF51905">
    <property type="entry name" value="FAD/NAD(P)-binding domain"/>
    <property type="match status" value="1"/>
</dbReference>
<dbReference type="InterPro" id="IPR036188">
    <property type="entry name" value="FAD/NAD-bd_sf"/>
</dbReference>
<reference evidence="3 4" key="1">
    <citation type="journal article" date="2021" name="BMC Biol.">
        <title>Horizontally acquired antibacterial genes associated with adaptive radiation of ladybird beetles.</title>
        <authorList>
            <person name="Li H.S."/>
            <person name="Tang X.F."/>
            <person name="Huang Y.H."/>
            <person name="Xu Z.Y."/>
            <person name="Chen M.L."/>
            <person name="Du X.Y."/>
            <person name="Qiu B.Y."/>
            <person name="Chen P.T."/>
            <person name="Zhang W."/>
            <person name="Slipinski A."/>
            <person name="Escalona H.E."/>
            <person name="Waterhouse R.M."/>
            <person name="Zwick A."/>
            <person name="Pang H."/>
        </authorList>
    </citation>
    <scope>NUCLEOTIDE SEQUENCE [LARGE SCALE GENOMIC DNA]</scope>
    <source>
        <strain evidence="3">SYSU2018</strain>
    </source>
</reference>
<evidence type="ECO:0000313" key="3">
    <source>
        <dbReference type="EMBL" id="KAL3287703.1"/>
    </source>
</evidence>
<evidence type="ECO:0000313" key="4">
    <source>
        <dbReference type="Proteomes" id="UP001516400"/>
    </source>
</evidence>
<sequence length="492" mass="56506">MKLLLCCILLCLELLAKAEKIIIVGAGASGIAAATRLIENNITDFIFLEAEKRLGGRIHSIYLLDGNSGGHVDLGGEYVGGEEGNVVFNLSKNELKHGDLGKRTTTFYSDGKLIDVELSKEILLFKEHLRDEFEGKQPISAADAFLERYNSTILSKYKENPEYLQKATDFIETCENIFRFRHGAFDWSKILLNDHYRICKGDQNLNWNGKGYRHFLDLLMRKFGDEHRLRLYPIFYSETVMKIMWNKAGKVEIFTERDKKYEADHVIFTPSVGVLKENHEKLFEPNLPANKVNAIKEIGFDSAMKVILQFNEKWWDDEVLDFIFVWNKEDEAKISKEYQFGPKKEGKSWLSTFHRMFTAPGMSKVLIGWFTGPLVPEIEKLKIEEIKNGVHYVIKKFLGKKYNVTEPYIVIPSTWYTNPNFRGVYSYETVESANRTKQIQEDLGEPLLNKDGIPVVLFAGEHTHKTHFSSVHGAVESGYNAADELVKYLNEK</sequence>
<organism evidence="3 4">
    <name type="scientific">Cryptolaemus montrouzieri</name>
    <dbReference type="NCBI Taxonomy" id="559131"/>
    <lineage>
        <taxon>Eukaryota</taxon>
        <taxon>Metazoa</taxon>
        <taxon>Ecdysozoa</taxon>
        <taxon>Arthropoda</taxon>
        <taxon>Hexapoda</taxon>
        <taxon>Insecta</taxon>
        <taxon>Pterygota</taxon>
        <taxon>Neoptera</taxon>
        <taxon>Endopterygota</taxon>
        <taxon>Coleoptera</taxon>
        <taxon>Polyphaga</taxon>
        <taxon>Cucujiformia</taxon>
        <taxon>Coccinelloidea</taxon>
        <taxon>Coccinellidae</taxon>
        <taxon>Scymninae</taxon>
        <taxon>Scymnini</taxon>
        <taxon>Cryptolaemus</taxon>
    </lineage>
</organism>
<dbReference type="Gene3D" id="3.90.660.10">
    <property type="match status" value="1"/>
</dbReference>
<dbReference type="Gene3D" id="3.50.50.60">
    <property type="entry name" value="FAD/NAD(P)-binding domain"/>
    <property type="match status" value="1"/>
</dbReference>
<evidence type="ECO:0000259" key="2">
    <source>
        <dbReference type="Pfam" id="PF01593"/>
    </source>
</evidence>
<keyword evidence="1" id="KW-0732">Signal</keyword>
<dbReference type="PANTHER" id="PTHR10742:SF398">
    <property type="entry name" value="AMINE OXIDASE DOMAIN-CONTAINING PROTEIN-RELATED"/>
    <property type="match status" value="1"/>
</dbReference>
<dbReference type="SUPFAM" id="SSF54373">
    <property type="entry name" value="FAD-linked reductases, C-terminal domain"/>
    <property type="match status" value="1"/>
</dbReference>